<keyword evidence="4" id="KW-1133">Transmembrane helix</keyword>
<dbReference type="Pfam" id="PF07686">
    <property type="entry name" value="V-set"/>
    <property type="match status" value="1"/>
</dbReference>
<keyword evidence="3 4" id="KW-0472">Membrane</keyword>
<accession>A0A4Z2HE47</accession>
<feature type="signal peptide" evidence="5">
    <location>
        <begin position="1"/>
        <end position="19"/>
    </location>
</feature>
<feature type="domain" description="Immunoglobulin" evidence="6">
    <location>
        <begin position="185"/>
        <end position="283"/>
    </location>
</feature>
<protein>
    <submittedName>
        <fullName evidence="7">CMRF35-like molecule 1</fullName>
    </submittedName>
</protein>
<dbReference type="GO" id="GO:0004888">
    <property type="term" value="F:transmembrane signaling receptor activity"/>
    <property type="evidence" value="ECO:0007669"/>
    <property type="project" value="TreeGrafter"/>
</dbReference>
<dbReference type="InterPro" id="IPR036179">
    <property type="entry name" value="Ig-like_dom_sf"/>
</dbReference>
<dbReference type="InterPro" id="IPR013783">
    <property type="entry name" value="Ig-like_fold"/>
</dbReference>
<proteinExistence type="predicted"/>
<comment type="caution">
    <text evidence="7">The sequence shown here is derived from an EMBL/GenBank/DDBJ whole genome shotgun (WGS) entry which is preliminary data.</text>
</comment>
<reference evidence="7 8" key="1">
    <citation type="submission" date="2019-03" db="EMBL/GenBank/DDBJ databases">
        <title>First draft genome of Liparis tanakae, snailfish: a comprehensive survey of snailfish specific genes.</title>
        <authorList>
            <person name="Kim W."/>
            <person name="Song I."/>
            <person name="Jeong J.-H."/>
            <person name="Kim D."/>
            <person name="Kim S."/>
            <person name="Ryu S."/>
            <person name="Song J.Y."/>
            <person name="Lee S.K."/>
        </authorList>
    </citation>
    <scope>NUCLEOTIDE SEQUENCE [LARGE SCALE GENOMIC DNA]</scope>
    <source>
        <tissue evidence="7">Muscle</tissue>
    </source>
</reference>
<dbReference type="EMBL" id="SRLO01000280">
    <property type="protein sequence ID" value="TNN63052.1"/>
    <property type="molecule type" value="Genomic_DNA"/>
</dbReference>
<keyword evidence="2 4" id="KW-0812">Transmembrane</keyword>
<feature type="domain" description="Immunoglobulin" evidence="6">
    <location>
        <begin position="14"/>
        <end position="120"/>
    </location>
</feature>
<comment type="subcellular location">
    <subcellularLocation>
        <location evidence="1">Membrane</location>
    </subcellularLocation>
</comment>
<dbReference type="Proteomes" id="UP000314294">
    <property type="component" value="Unassembled WGS sequence"/>
</dbReference>
<dbReference type="OrthoDB" id="9805957at2759"/>
<feature type="transmembrane region" description="Helical" evidence="4">
    <location>
        <begin position="308"/>
        <end position="330"/>
    </location>
</feature>
<evidence type="ECO:0000313" key="8">
    <source>
        <dbReference type="Proteomes" id="UP000314294"/>
    </source>
</evidence>
<evidence type="ECO:0000259" key="6">
    <source>
        <dbReference type="SMART" id="SM00409"/>
    </source>
</evidence>
<evidence type="ECO:0000313" key="7">
    <source>
        <dbReference type="EMBL" id="TNN63052.1"/>
    </source>
</evidence>
<dbReference type="PANTHER" id="PTHR11860">
    <property type="entry name" value="POLYMERIC-IMMUNOGLOBULIN RECEPTOR"/>
    <property type="match status" value="1"/>
</dbReference>
<organism evidence="7 8">
    <name type="scientific">Liparis tanakae</name>
    <name type="common">Tanaka's snailfish</name>
    <dbReference type="NCBI Taxonomy" id="230148"/>
    <lineage>
        <taxon>Eukaryota</taxon>
        <taxon>Metazoa</taxon>
        <taxon>Chordata</taxon>
        <taxon>Craniata</taxon>
        <taxon>Vertebrata</taxon>
        <taxon>Euteleostomi</taxon>
        <taxon>Actinopterygii</taxon>
        <taxon>Neopterygii</taxon>
        <taxon>Teleostei</taxon>
        <taxon>Neoteleostei</taxon>
        <taxon>Acanthomorphata</taxon>
        <taxon>Eupercaria</taxon>
        <taxon>Perciformes</taxon>
        <taxon>Cottioidei</taxon>
        <taxon>Cottales</taxon>
        <taxon>Liparidae</taxon>
        <taxon>Liparis</taxon>
    </lineage>
</organism>
<evidence type="ECO:0000256" key="4">
    <source>
        <dbReference type="SAM" id="Phobius"/>
    </source>
</evidence>
<keyword evidence="8" id="KW-1185">Reference proteome</keyword>
<dbReference type="SMART" id="SM00409">
    <property type="entry name" value="IG"/>
    <property type="match status" value="2"/>
</dbReference>
<dbReference type="SUPFAM" id="SSF48726">
    <property type="entry name" value="Immunoglobulin"/>
    <property type="match status" value="2"/>
</dbReference>
<dbReference type="InterPro" id="IPR003599">
    <property type="entry name" value="Ig_sub"/>
</dbReference>
<dbReference type="Gene3D" id="2.60.40.10">
    <property type="entry name" value="Immunoglobulins"/>
    <property type="match status" value="2"/>
</dbReference>
<dbReference type="InterPro" id="IPR013106">
    <property type="entry name" value="Ig_V-set"/>
</dbReference>
<evidence type="ECO:0000256" key="5">
    <source>
        <dbReference type="SAM" id="SignalP"/>
    </source>
</evidence>
<dbReference type="PANTHER" id="PTHR11860:SF118">
    <property type="entry name" value="CMRF35-LIKE MOLECULE 3-RELATED"/>
    <property type="match status" value="1"/>
</dbReference>
<sequence length="468" mass="50387">MRILHVVMFCCFSVLQVSGHVGAEVSIHCSGRWTADNSSERHHDVYFCNGVCAKENILIQTAGEGSEVTRHGRYSMEVNEGHDTFRVTIKSLKRTDAGTYHCSVEGTLRGWHQEVTLIVLDASTVPLGWPPSTTPIQTGAGTLPQASVASITEPSLAAWTRPAAEDKSNQAATPYLKAAGTEAAGVNVEGLEGGEVSFHCSHGYAWSNQKYLCKDPCKASQDVMVTVQNGGGAASGRMEMADLGNGVSFVTFSHLQLSDMGRYWCAVERFGFDTFIEVHVSVQKGNILSNLTASINPNGGENISSRGAALYATVGAVATLAILMLVIIAVKRGVKLKPQPRVCSNGEDLDRADEGDESEYDDIGEVGQAMKKTSEFFSHPHYPKHDVERSAPLHIYEGARGSKGTEHPRRSGLNVQEVRAIGAGIYIKLFPPASERTGRGRVADGNAEGRGLKRITEDEKVALKDAVN</sequence>
<dbReference type="InterPro" id="IPR050671">
    <property type="entry name" value="CD300_family_receptors"/>
</dbReference>
<dbReference type="GO" id="GO:0005886">
    <property type="term" value="C:plasma membrane"/>
    <property type="evidence" value="ECO:0007669"/>
    <property type="project" value="TreeGrafter"/>
</dbReference>
<evidence type="ECO:0000256" key="2">
    <source>
        <dbReference type="ARBA" id="ARBA00022692"/>
    </source>
</evidence>
<name>A0A4Z2HE47_9TELE</name>
<evidence type="ECO:0000256" key="1">
    <source>
        <dbReference type="ARBA" id="ARBA00004370"/>
    </source>
</evidence>
<feature type="chain" id="PRO_5021372858" evidence="5">
    <location>
        <begin position="20"/>
        <end position="468"/>
    </location>
</feature>
<keyword evidence="5" id="KW-0732">Signal</keyword>
<evidence type="ECO:0000256" key="3">
    <source>
        <dbReference type="ARBA" id="ARBA00023136"/>
    </source>
</evidence>
<dbReference type="AlphaFoldDB" id="A0A4Z2HE47"/>
<gene>
    <name evidence="7" type="primary">Cd300lf</name>
    <name evidence="7" type="ORF">EYF80_026668</name>
</gene>